<evidence type="ECO:0000313" key="2">
    <source>
        <dbReference type="Proteomes" id="UP000241771"/>
    </source>
</evidence>
<evidence type="ECO:0008006" key="3">
    <source>
        <dbReference type="Google" id="ProtNLM"/>
    </source>
</evidence>
<reference evidence="1 2" key="1">
    <citation type="submission" date="2018-01" db="EMBL/GenBank/DDBJ databases">
        <title>Whole genome sequencing of Histamine producing bacteria.</title>
        <authorList>
            <person name="Butler K."/>
        </authorList>
    </citation>
    <scope>NUCLEOTIDE SEQUENCE [LARGE SCALE GENOMIC DNA]</scope>
    <source>
        <strain evidence="1 2">DSM 100436</strain>
    </source>
</reference>
<evidence type="ECO:0000313" key="1">
    <source>
        <dbReference type="EMBL" id="PSW14793.1"/>
    </source>
</evidence>
<dbReference type="EMBL" id="PYMA01000018">
    <property type="protein sequence ID" value="PSW14793.1"/>
    <property type="molecule type" value="Genomic_DNA"/>
</dbReference>
<gene>
    <name evidence="1" type="ORF">C9I98_21650</name>
</gene>
<dbReference type="AlphaFoldDB" id="A0A2T3NIL6"/>
<sequence length="189" mass="21733">MKKTTKLPFYNRNDNHEIEIKPISLGGFRQLPYVNLGVDKELSPSELFQQLKAMILACTDISKEEFEELSAPDFTQLHEDIRAFILKPSDEIQEKRLTGSDFEFDLLFPFTNELGESISHIKFVVPKVKHSEALAEITDDIEQENFMFRVVCNLDTPDMDAMALNDYLAIKPQVGAFFQLSGDYFRPTM</sequence>
<keyword evidence="2" id="KW-1185">Reference proteome</keyword>
<organism evidence="1 2">
    <name type="scientific">Photobacterium sanctipauli</name>
    <dbReference type="NCBI Taxonomy" id="1342794"/>
    <lineage>
        <taxon>Bacteria</taxon>
        <taxon>Pseudomonadati</taxon>
        <taxon>Pseudomonadota</taxon>
        <taxon>Gammaproteobacteria</taxon>
        <taxon>Vibrionales</taxon>
        <taxon>Vibrionaceae</taxon>
        <taxon>Photobacterium</taxon>
    </lineage>
</organism>
<comment type="caution">
    <text evidence="1">The sequence shown here is derived from an EMBL/GenBank/DDBJ whole genome shotgun (WGS) entry which is preliminary data.</text>
</comment>
<dbReference type="RefSeq" id="WP_036817394.1">
    <property type="nucleotide sequence ID" value="NZ_JGVO01000071.1"/>
</dbReference>
<name>A0A2T3NIL6_9GAMM</name>
<accession>A0A2T3NIL6</accession>
<dbReference type="Proteomes" id="UP000241771">
    <property type="component" value="Unassembled WGS sequence"/>
</dbReference>
<dbReference type="OrthoDB" id="5818761at2"/>
<protein>
    <recommendedName>
        <fullName evidence="3">Phage tail assembly protein</fullName>
    </recommendedName>
</protein>
<proteinExistence type="predicted"/>